<comment type="caution">
    <text evidence="2">The sequence shown here is derived from an EMBL/GenBank/DDBJ whole genome shotgun (WGS) entry which is preliminary data.</text>
</comment>
<dbReference type="Proteomes" id="UP000216352">
    <property type="component" value="Unassembled WGS sequence"/>
</dbReference>
<evidence type="ECO:0000256" key="1">
    <source>
        <dbReference type="SAM" id="Phobius"/>
    </source>
</evidence>
<feature type="transmembrane region" description="Helical" evidence="1">
    <location>
        <begin position="147"/>
        <end position="166"/>
    </location>
</feature>
<dbReference type="EMBL" id="MWWX01000007">
    <property type="protein sequence ID" value="OZG61967.1"/>
    <property type="molecule type" value="Genomic_DNA"/>
</dbReference>
<feature type="transmembrane region" description="Helical" evidence="1">
    <location>
        <begin position="45"/>
        <end position="67"/>
    </location>
</feature>
<proteinExistence type="predicted"/>
<keyword evidence="1" id="KW-0472">Membrane</keyword>
<organism evidence="2 3">
    <name type="scientific">Bifidobacterium lemurum</name>
    <dbReference type="NCBI Taxonomy" id="1603886"/>
    <lineage>
        <taxon>Bacteria</taxon>
        <taxon>Bacillati</taxon>
        <taxon>Actinomycetota</taxon>
        <taxon>Actinomycetes</taxon>
        <taxon>Bifidobacteriales</taxon>
        <taxon>Bifidobacteriaceae</taxon>
        <taxon>Bifidobacterium</taxon>
    </lineage>
</organism>
<dbReference type="STRING" id="1603886.GCA_001895165_02138"/>
<dbReference type="RefSeq" id="WP_072726975.1">
    <property type="nucleotide sequence ID" value="NZ_BDIS01000028.1"/>
</dbReference>
<name>A0A261FS41_9BIFI</name>
<keyword evidence="1" id="KW-0812">Transmembrane</keyword>
<dbReference type="AlphaFoldDB" id="A0A261FS41"/>
<dbReference type="OrthoDB" id="134712at2"/>
<feature type="transmembrane region" description="Helical" evidence="1">
    <location>
        <begin position="187"/>
        <end position="209"/>
    </location>
</feature>
<accession>A0A261FS41</accession>
<gene>
    <name evidence="2" type="ORF">BLEM_1276</name>
</gene>
<feature type="transmembrane region" description="Helical" evidence="1">
    <location>
        <begin position="215"/>
        <end position="235"/>
    </location>
</feature>
<reference evidence="2 3" key="1">
    <citation type="journal article" date="2017" name="BMC Genomics">
        <title>Comparative genomic and phylogenomic analyses of the Bifidobacteriaceae family.</title>
        <authorList>
            <person name="Lugli G.A."/>
            <person name="Milani C."/>
            <person name="Turroni F."/>
            <person name="Duranti S."/>
            <person name="Mancabelli L."/>
            <person name="Mangifesta M."/>
            <person name="Ferrario C."/>
            <person name="Modesto M."/>
            <person name="Mattarelli P."/>
            <person name="Jiri K."/>
            <person name="van Sinderen D."/>
            <person name="Ventura M."/>
        </authorList>
    </citation>
    <scope>NUCLEOTIDE SEQUENCE [LARGE SCALE GENOMIC DNA]</scope>
    <source>
        <strain evidence="2 3">DSM 28807</strain>
    </source>
</reference>
<keyword evidence="3" id="KW-1185">Reference proteome</keyword>
<keyword evidence="1" id="KW-1133">Transmembrane helix</keyword>
<evidence type="ECO:0000313" key="2">
    <source>
        <dbReference type="EMBL" id="OZG61967.1"/>
    </source>
</evidence>
<sequence length="325" mass="35521">MGLVSLLFDPHTTAWLLAVSVVCITQFHAQIWLVPVRVSFMPVQCALLTVFLALDPTVLSALASAPFGRWPSAARFLVMLVRYALLPALMLVVVPYRWYRVEPRVRGFTIVRNLIIVAVSALLTFGAVQAKALLYGPDAPLAGGADIVAVAVIAAGTLMLLDTLFVQRVRVAILARAQSADQDHDPFLMFSAVQLAVLCFTLMMAVTIFRDATAFTIAADVLALVCLVTDMAVSASMSREMEAREHQARNALLEERLDAQLEEYAAIAHHVKAAAQRRHDLRNQLGAVEILARRGDFASAARHMDALRRDWLAEDGALRDGEAHG</sequence>
<protein>
    <submittedName>
        <fullName evidence="2">Uncharacterized protein</fullName>
    </submittedName>
</protein>
<feature type="transmembrane region" description="Helical" evidence="1">
    <location>
        <begin position="73"/>
        <end position="94"/>
    </location>
</feature>
<feature type="transmembrane region" description="Helical" evidence="1">
    <location>
        <begin position="12"/>
        <end position="33"/>
    </location>
</feature>
<evidence type="ECO:0000313" key="3">
    <source>
        <dbReference type="Proteomes" id="UP000216352"/>
    </source>
</evidence>
<feature type="transmembrane region" description="Helical" evidence="1">
    <location>
        <begin position="114"/>
        <end position="135"/>
    </location>
</feature>